<evidence type="ECO:0000256" key="2">
    <source>
        <dbReference type="ARBA" id="ARBA00022737"/>
    </source>
</evidence>
<dbReference type="Pfam" id="PF13637">
    <property type="entry name" value="Ank_4"/>
    <property type="match status" value="1"/>
</dbReference>
<evidence type="ECO:0000313" key="4">
    <source>
        <dbReference type="EMBL" id="KAF7636716.1"/>
    </source>
</evidence>
<dbReference type="Proteomes" id="UP000605970">
    <property type="component" value="Unassembled WGS sequence"/>
</dbReference>
<keyword evidence="1" id="KW-0217">Developmental protein</keyword>
<dbReference type="InterPro" id="IPR051226">
    <property type="entry name" value="PP1_Regulatory_Subunit"/>
</dbReference>
<keyword evidence="5" id="KW-1185">Reference proteome</keyword>
<evidence type="ECO:0000256" key="3">
    <source>
        <dbReference type="ARBA" id="ARBA00038386"/>
    </source>
</evidence>
<dbReference type="SUPFAM" id="SSF48403">
    <property type="entry name" value="Ankyrin repeat"/>
    <property type="match status" value="1"/>
</dbReference>
<name>A0A8S9ZTX2_9BILA</name>
<dbReference type="GO" id="GO:0004857">
    <property type="term" value="F:enzyme inhibitor activity"/>
    <property type="evidence" value="ECO:0007669"/>
    <property type="project" value="TreeGrafter"/>
</dbReference>
<comment type="similarity">
    <text evidence="3">Belongs to the NRARP family.</text>
</comment>
<organism evidence="4 5">
    <name type="scientific">Meloidogyne graminicola</name>
    <dbReference type="NCBI Taxonomy" id="189291"/>
    <lineage>
        <taxon>Eukaryota</taxon>
        <taxon>Metazoa</taxon>
        <taxon>Ecdysozoa</taxon>
        <taxon>Nematoda</taxon>
        <taxon>Chromadorea</taxon>
        <taxon>Rhabditida</taxon>
        <taxon>Tylenchina</taxon>
        <taxon>Tylenchomorpha</taxon>
        <taxon>Tylenchoidea</taxon>
        <taxon>Meloidogynidae</taxon>
        <taxon>Meloidogyninae</taxon>
        <taxon>Meloidogyne</taxon>
    </lineage>
</organism>
<sequence>MVIDKELQIEEHAAMLQNKAIIHSNILEKRKESEQLRNWENSELNKICPKKKSSHLSKVKFQNNDIFLSACQSADEDELEELLNKGSDINCANIDGVTALHQSIIGDKI</sequence>
<reference evidence="4" key="1">
    <citation type="journal article" date="2020" name="Ecol. Evol.">
        <title>Genome structure and content of the rice root-knot nematode (Meloidogyne graminicola).</title>
        <authorList>
            <person name="Phan N.T."/>
            <person name="Danchin E.G.J."/>
            <person name="Klopp C."/>
            <person name="Perfus-Barbeoch L."/>
            <person name="Kozlowski D.K."/>
            <person name="Koutsovoulos G.D."/>
            <person name="Lopez-Roques C."/>
            <person name="Bouchez O."/>
            <person name="Zahm M."/>
            <person name="Besnard G."/>
            <person name="Bellafiore S."/>
        </authorList>
    </citation>
    <scope>NUCLEOTIDE SEQUENCE</scope>
    <source>
        <strain evidence="4">VN-18</strain>
    </source>
</reference>
<dbReference type="InterPro" id="IPR036770">
    <property type="entry name" value="Ankyrin_rpt-contain_sf"/>
</dbReference>
<comment type="caution">
    <text evidence="4">The sequence shown here is derived from an EMBL/GenBank/DDBJ whole genome shotgun (WGS) entry which is preliminary data.</text>
</comment>
<dbReference type="GO" id="GO:0019208">
    <property type="term" value="F:phosphatase regulator activity"/>
    <property type="evidence" value="ECO:0007669"/>
    <property type="project" value="TreeGrafter"/>
</dbReference>
<gene>
    <name evidence="4" type="ORF">Mgra_00003897</name>
</gene>
<dbReference type="AlphaFoldDB" id="A0A8S9ZTX2"/>
<dbReference type="Gene3D" id="1.25.40.20">
    <property type="entry name" value="Ankyrin repeat-containing domain"/>
    <property type="match status" value="1"/>
</dbReference>
<accession>A0A8S9ZTX2</accession>
<dbReference type="PANTHER" id="PTHR24179">
    <property type="entry name" value="PROTEIN PHOSPHATASE 1 REGULATORY SUBUNIT 12"/>
    <property type="match status" value="1"/>
</dbReference>
<dbReference type="InterPro" id="IPR002110">
    <property type="entry name" value="Ankyrin_rpt"/>
</dbReference>
<dbReference type="EMBL" id="JABEBT010000027">
    <property type="protein sequence ID" value="KAF7636716.1"/>
    <property type="molecule type" value="Genomic_DNA"/>
</dbReference>
<keyword evidence="2" id="KW-0677">Repeat</keyword>
<evidence type="ECO:0008006" key="6">
    <source>
        <dbReference type="Google" id="ProtNLM"/>
    </source>
</evidence>
<evidence type="ECO:0000256" key="1">
    <source>
        <dbReference type="ARBA" id="ARBA00022473"/>
    </source>
</evidence>
<proteinExistence type="inferred from homology"/>
<dbReference type="GO" id="GO:0005737">
    <property type="term" value="C:cytoplasm"/>
    <property type="evidence" value="ECO:0007669"/>
    <property type="project" value="TreeGrafter"/>
</dbReference>
<protein>
    <recommendedName>
        <fullName evidence="6">ANK_REP_REGION domain-containing protein</fullName>
    </recommendedName>
</protein>
<dbReference type="PANTHER" id="PTHR24179:SF21">
    <property type="entry name" value="MYOSIN BINDING SUBUNIT, ISOFORM O"/>
    <property type="match status" value="1"/>
</dbReference>
<evidence type="ECO:0000313" key="5">
    <source>
        <dbReference type="Proteomes" id="UP000605970"/>
    </source>
</evidence>
<dbReference type="OrthoDB" id="5859217at2759"/>